<dbReference type="EMBL" id="HG792015">
    <property type="protein sequence ID" value="CDM29503.1"/>
    <property type="molecule type" value="Genomic_DNA"/>
</dbReference>
<evidence type="ECO:0000313" key="2">
    <source>
        <dbReference type="Proteomes" id="UP000030686"/>
    </source>
</evidence>
<evidence type="ECO:0000313" key="1">
    <source>
        <dbReference type="EMBL" id="CDM29503.1"/>
    </source>
</evidence>
<sequence>MPQTFDPDLISRKGSPPSLFKEILFLSVSSVIGNAARFKRAVAQYMPSKLQLDFFVFDELYISFLFLRARFGDIGLRHNAQDPLIFGVKGLCDVQDLLDMIIGPCTDDSQDDAPGAFHVLFRQARDLDFEDIVAKSNARRIGAGKAHAFLRFFDQCGEVPTRGKGLGGEGSKLLSFLLILPRIPRLDGYFNPVVRASAKNNFGREPRADIALGWKAHSGDGLQYRAFSTGLIAADDDLRQLHKASNSDGAQLVNLVQQF</sequence>
<dbReference type="AlphaFoldDB" id="W6PZ07"/>
<keyword evidence="2" id="KW-1185">Reference proteome</keyword>
<gene>
    <name evidence="1" type="ORF">PROQFM164_S01g003315</name>
</gene>
<organism evidence="1 2">
    <name type="scientific">Penicillium roqueforti (strain FM164)</name>
    <dbReference type="NCBI Taxonomy" id="1365484"/>
    <lineage>
        <taxon>Eukaryota</taxon>
        <taxon>Fungi</taxon>
        <taxon>Dikarya</taxon>
        <taxon>Ascomycota</taxon>
        <taxon>Pezizomycotina</taxon>
        <taxon>Eurotiomycetes</taxon>
        <taxon>Eurotiomycetidae</taxon>
        <taxon>Eurotiales</taxon>
        <taxon>Aspergillaceae</taxon>
        <taxon>Penicillium</taxon>
    </lineage>
</organism>
<proteinExistence type="predicted"/>
<accession>W6PZ07</accession>
<protein>
    <submittedName>
        <fullName evidence="1">Genomic scaffold, ProqFM164S01</fullName>
    </submittedName>
</protein>
<name>W6PZ07_PENRF</name>
<reference evidence="1" key="1">
    <citation type="journal article" date="2014" name="Nat. Commun.">
        <title>Multiple recent horizontal transfers of a large genomic region in cheese making fungi.</title>
        <authorList>
            <person name="Cheeseman K."/>
            <person name="Ropars J."/>
            <person name="Renault P."/>
            <person name="Dupont J."/>
            <person name="Gouzy J."/>
            <person name="Branca A."/>
            <person name="Abraham A.L."/>
            <person name="Ceppi M."/>
            <person name="Conseiller E."/>
            <person name="Debuchy R."/>
            <person name="Malagnac F."/>
            <person name="Goarin A."/>
            <person name="Silar P."/>
            <person name="Lacoste S."/>
            <person name="Sallet E."/>
            <person name="Bensimon A."/>
            <person name="Giraud T."/>
            <person name="Brygoo Y."/>
        </authorList>
    </citation>
    <scope>NUCLEOTIDE SEQUENCE [LARGE SCALE GENOMIC DNA]</scope>
    <source>
        <strain evidence="1">FM164</strain>
    </source>
</reference>
<dbReference type="Proteomes" id="UP000030686">
    <property type="component" value="Unassembled WGS sequence"/>
</dbReference>